<feature type="transmembrane region" description="Helical" evidence="1">
    <location>
        <begin position="62"/>
        <end position="83"/>
    </location>
</feature>
<organism evidence="2 3">
    <name type="scientific">Rubus argutus</name>
    <name type="common">Southern blackberry</name>
    <dbReference type="NCBI Taxonomy" id="59490"/>
    <lineage>
        <taxon>Eukaryota</taxon>
        <taxon>Viridiplantae</taxon>
        <taxon>Streptophyta</taxon>
        <taxon>Embryophyta</taxon>
        <taxon>Tracheophyta</taxon>
        <taxon>Spermatophyta</taxon>
        <taxon>Magnoliopsida</taxon>
        <taxon>eudicotyledons</taxon>
        <taxon>Gunneridae</taxon>
        <taxon>Pentapetalae</taxon>
        <taxon>rosids</taxon>
        <taxon>fabids</taxon>
        <taxon>Rosales</taxon>
        <taxon>Rosaceae</taxon>
        <taxon>Rosoideae</taxon>
        <taxon>Rosoideae incertae sedis</taxon>
        <taxon>Rubus</taxon>
    </lineage>
</organism>
<gene>
    <name evidence="2" type="ORF">M0R45_019401</name>
</gene>
<dbReference type="EMBL" id="JBEDUW010000004">
    <property type="protein sequence ID" value="KAK9932153.1"/>
    <property type="molecule type" value="Genomic_DNA"/>
</dbReference>
<evidence type="ECO:0000256" key="1">
    <source>
        <dbReference type="SAM" id="Phobius"/>
    </source>
</evidence>
<keyword evidence="1" id="KW-0472">Membrane</keyword>
<comment type="caution">
    <text evidence="2">The sequence shown here is derived from an EMBL/GenBank/DDBJ whole genome shotgun (WGS) entry which is preliminary data.</text>
</comment>
<dbReference type="AlphaFoldDB" id="A0AAW1X592"/>
<protein>
    <submittedName>
        <fullName evidence="2">Uncharacterized protein</fullName>
    </submittedName>
</protein>
<reference evidence="2 3" key="1">
    <citation type="journal article" date="2023" name="G3 (Bethesda)">
        <title>A chromosome-length genome assembly and annotation of blackberry (Rubus argutus, cv. 'Hillquist').</title>
        <authorList>
            <person name="Bruna T."/>
            <person name="Aryal R."/>
            <person name="Dudchenko O."/>
            <person name="Sargent D.J."/>
            <person name="Mead D."/>
            <person name="Buti M."/>
            <person name="Cavallini A."/>
            <person name="Hytonen T."/>
            <person name="Andres J."/>
            <person name="Pham M."/>
            <person name="Weisz D."/>
            <person name="Mascagni F."/>
            <person name="Usai G."/>
            <person name="Natali L."/>
            <person name="Bassil N."/>
            <person name="Fernandez G.E."/>
            <person name="Lomsadze A."/>
            <person name="Armour M."/>
            <person name="Olukolu B."/>
            <person name="Poorten T."/>
            <person name="Britton C."/>
            <person name="Davik J."/>
            <person name="Ashrafi H."/>
            <person name="Aiden E.L."/>
            <person name="Borodovsky M."/>
            <person name="Worthington M."/>
        </authorList>
    </citation>
    <scope>NUCLEOTIDE SEQUENCE [LARGE SCALE GENOMIC DNA]</scope>
    <source>
        <strain evidence="2">PI 553951</strain>
    </source>
</reference>
<accession>A0AAW1X592</accession>
<proteinExistence type="predicted"/>
<sequence length="144" mass="16254">MCSLKFWLGITEVLTGWFNFGKGADWVENTAEGHGSDGFHGLMLWTARGLNREHGLLICRFAWPRLGFCLGLYMAEAMVIIAVRAGDGQRRGSKYLHGRRRRNAARIGFQKGAAGRAGLIRSRSSLQWTDRKRDVMEDVELLQN</sequence>
<dbReference type="Proteomes" id="UP001457282">
    <property type="component" value="Unassembled WGS sequence"/>
</dbReference>
<evidence type="ECO:0000313" key="2">
    <source>
        <dbReference type="EMBL" id="KAK9932153.1"/>
    </source>
</evidence>
<keyword evidence="1" id="KW-1133">Transmembrane helix</keyword>
<name>A0AAW1X592_RUBAR</name>
<keyword evidence="3" id="KW-1185">Reference proteome</keyword>
<evidence type="ECO:0000313" key="3">
    <source>
        <dbReference type="Proteomes" id="UP001457282"/>
    </source>
</evidence>
<keyword evidence="1" id="KW-0812">Transmembrane</keyword>